<gene>
    <name evidence="4" type="primary">LOC112225627</name>
</gene>
<dbReference type="InterPro" id="IPR036179">
    <property type="entry name" value="Ig-like_dom_sf"/>
</dbReference>
<dbReference type="InterPro" id="IPR013783">
    <property type="entry name" value="Ig-like_fold"/>
</dbReference>
<accession>A0A8C8K887</accession>
<proteinExistence type="predicted"/>
<reference evidence="4" key="2">
    <citation type="submission" date="2025-09" db="UniProtKB">
        <authorList>
            <consortium name="Ensembl"/>
        </authorList>
    </citation>
    <scope>IDENTIFICATION</scope>
</reference>
<dbReference type="Gene3D" id="2.60.40.10">
    <property type="entry name" value="Immunoglobulins"/>
    <property type="match status" value="2"/>
</dbReference>
<dbReference type="AlphaFoldDB" id="A0A8C8K887"/>
<reference evidence="4" key="1">
    <citation type="submission" date="2025-08" db="UniProtKB">
        <authorList>
            <consortium name="Ensembl"/>
        </authorList>
    </citation>
    <scope>IDENTIFICATION</scope>
</reference>
<organism evidence="4 5">
    <name type="scientific">Oncorhynchus tshawytscha</name>
    <name type="common">Chinook salmon</name>
    <name type="synonym">Salmo tshawytscha</name>
    <dbReference type="NCBI Taxonomy" id="74940"/>
    <lineage>
        <taxon>Eukaryota</taxon>
        <taxon>Metazoa</taxon>
        <taxon>Chordata</taxon>
        <taxon>Craniata</taxon>
        <taxon>Vertebrata</taxon>
        <taxon>Euteleostomi</taxon>
        <taxon>Actinopterygii</taxon>
        <taxon>Neopterygii</taxon>
        <taxon>Teleostei</taxon>
        <taxon>Protacanthopterygii</taxon>
        <taxon>Salmoniformes</taxon>
        <taxon>Salmonidae</taxon>
        <taxon>Salmoninae</taxon>
        <taxon>Oncorhynchus</taxon>
    </lineage>
</organism>
<evidence type="ECO:0000259" key="3">
    <source>
        <dbReference type="PROSITE" id="PS50835"/>
    </source>
</evidence>
<evidence type="ECO:0000313" key="4">
    <source>
        <dbReference type="Ensembl" id="ENSOTSP00005103408.1"/>
    </source>
</evidence>
<evidence type="ECO:0000256" key="2">
    <source>
        <dbReference type="SAM" id="SignalP"/>
    </source>
</evidence>
<name>A0A8C8K887_ONCTS</name>
<feature type="signal peptide" evidence="2">
    <location>
        <begin position="1"/>
        <end position="27"/>
    </location>
</feature>
<dbReference type="PROSITE" id="PS50835">
    <property type="entry name" value="IG_LIKE"/>
    <property type="match status" value="3"/>
</dbReference>
<feature type="domain" description="Ig-like" evidence="3">
    <location>
        <begin position="228"/>
        <end position="325"/>
    </location>
</feature>
<dbReference type="KEGG" id="otw:112225627"/>
<keyword evidence="1" id="KW-0812">Transmembrane</keyword>
<evidence type="ECO:0000256" key="1">
    <source>
        <dbReference type="SAM" id="Phobius"/>
    </source>
</evidence>
<dbReference type="PANTHER" id="PTHR11422:SF10">
    <property type="entry name" value="IG-LIKE DOMAIN-CONTAINING PROTEIN"/>
    <property type="match status" value="1"/>
</dbReference>
<keyword evidence="5" id="KW-1185">Reference proteome</keyword>
<evidence type="ECO:0000313" key="5">
    <source>
        <dbReference type="Proteomes" id="UP000694402"/>
    </source>
</evidence>
<feature type="transmembrane region" description="Helical" evidence="1">
    <location>
        <begin position="436"/>
        <end position="457"/>
    </location>
</feature>
<keyword evidence="1" id="KW-0472">Membrane</keyword>
<dbReference type="InterPro" id="IPR003599">
    <property type="entry name" value="Ig_sub"/>
</dbReference>
<dbReference type="GeneTree" id="ENSGT00940000178681"/>
<dbReference type="GeneID" id="112225627"/>
<dbReference type="Ensembl" id="ENSOTST00005111809.2">
    <property type="protein sequence ID" value="ENSOTSP00005103408.1"/>
    <property type="gene ID" value="ENSOTSG00005047371.2"/>
</dbReference>
<dbReference type="RefSeq" id="XP_024245511.1">
    <property type="nucleotide sequence ID" value="XM_024389743.2"/>
</dbReference>
<keyword evidence="2" id="KW-0732">Signal</keyword>
<dbReference type="PANTHER" id="PTHR11422">
    <property type="entry name" value="T-CELL SURFACE GLYCOPROTEIN CD4"/>
    <property type="match status" value="1"/>
</dbReference>
<sequence length="541" mass="59772">MGKDRGSMSVRLLWILVWISAYGQGFSAEVLSKNIFFLAESRGRVTVPISTVGLQGTEHRFQWIWTSHDGRHSNTTIANIISSTWESVSNTLGFSKGSGYGLSMRTNFENAGEFVFMQTKPVSVIVTRFQVFAFKVTPFEWPSFRLGSDVSFSCELSSLPEGTTLQWEREGDPTSNTTLFYNNTVHMVIHSVDQSSKGRCNCTLKQNGILLYEIYNTLNVETSTFNMPVTLFRESSNSSEVEMMCRSSSWHRKASWTKGSSPAEAPATLTSDDRLEIDRFSSPTFKHKDFPLRLSPVEFEDGGVFRCNFNNNLMSYVQLTTIQVSASRGPPGGQSVVLKCEVSEVNGDPVTLAWLRMEGRTGLVVKKDILTESQPNWTLSVTLPSLQRDQLDWQCVVFREDMLRASVPLRLRGAGGRSGIPGLVLPSPLKDDTLQISIIVACTALVVAGILIGALVLHLKKKKTDPAVTSLPLTQKNDPVYGNITDPLAHQEFQGGQDGNEEVHYAEVALVEPRLGDPNRVTSGSNHVQEGGAVIYSTLNI</sequence>
<feature type="domain" description="Ig-like" evidence="3">
    <location>
        <begin position="333"/>
        <end position="397"/>
    </location>
</feature>
<feature type="chain" id="PRO_5034295823" description="Ig-like domain-containing protein" evidence="2">
    <location>
        <begin position="28"/>
        <end position="541"/>
    </location>
</feature>
<protein>
    <recommendedName>
        <fullName evidence="3">Ig-like domain-containing protein</fullName>
    </recommendedName>
</protein>
<dbReference type="InterPro" id="IPR007110">
    <property type="entry name" value="Ig-like_dom"/>
</dbReference>
<keyword evidence="1" id="KW-1133">Transmembrane helix</keyword>
<dbReference type="SUPFAM" id="SSF48726">
    <property type="entry name" value="Immunoglobulin"/>
    <property type="match status" value="3"/>
</dbReference>
<dbReference type="SMART" id="SM00409">
    <property type="entry name" value="IG"/>
    <property type="match status" value="1"/>
</dbReference>
<feature type="domain" description="Ig-like" evidence="3">
    <location>
        <begin position="121"/>
        <end position="219"/>
    </location>
</feature>
<dbReference type="Proteomes" id="UP000694402">
    <property type="component" value="Unassembled WGS sequence"/>
</dbReference>